<evidence type="ECO:0000256" key="1">
    <source>
        <dbReference type="ARBA" id="ARBA00022468"/>
    </source>
</evidence>
<feature type="compositionally biased region" description="Gly residues" evidence="2">
    <location>
        <begin position="1"/>
        <end position="16"/>
    </location>
</feature>
<dbReference type="PROSITE" id="PS50108">
    <property type="entry name" value="CRIB"/>
    <property type="match status" value="2"/>
</dbReference>
<sequence>MVTRGGGCGGGNGKGTKGTNKSSEEEQNQISLVALLLAAVRKSMVACRVEQGEEVISTVHNMEIGWPTNVQHVTHVTFDRFNGFLGLPVEFEVEVPGRVPSASASVFGVSAESMQLSFDSKGNSVPIILLLLQERLYSQEGLKAEGIFRINPENSHEELGIVPDDIDVHCLAGLIKAWFRELPSGVLDGLSPEQVLQCNTEEESVELVEQLKPTETALLNWAINLMADVVEEEEFNKMNARNIAMVFAPNMTQMSDPLTALMHAVQVMNLLKTLIMKTLREREENDETGGCSPMSSCSSDHQTDEDFDSQQEMDTRSELGGPASDFDENGHSSCSSEDEDEDEVRSLSEIEACFLRHLGENKAVTNSLDQSTGELHGESLSPQSCLSTSDDGEDSGKRIKSSSSVSCSKMNEMEMTRKTEVKMTGLVMVTRGGGCGGNVKGAKATKSSELEEQNQLSLVAFLLAAIRKSMVACHVERGEELISAVHHLDIGWPTNVKHITHVTFDRFNGFLGLPVEFEVEIPGRVPSASVSVFGVSVESMQLSFDSKGNSVPTILLLMQERLYSQGGLKAEGIFRINPENSQEEIVRNQLNRGMVPDDIDVHCLSGLIKAWFRELPSGVLDGLSPQQVLQCETEEDCVELVKQLKPTEAALLNWAIDLMADVVEEEEFNKMNPRNIAMVFAPNMTQMSDPLTALMHAVQVMNLLKTLIIKTLREREETDTGSYSPMSSRSSDHQTDEDFDSQQEMEMESSSELSGPTSDYDENPHSSHRSEDRDEVRSLSEIEECFLRQLDEIKTATSSLEIMDEPTAQLDGDCPSPQSCSGFNGESGTSFSDSKNGNSGFSTSDGEEDSGKCIVAVEQDMDTEIPVSIACANMDEMEMVDKFVEPSIASSGSHSETVNPTRSLRHPNIPRIKTKT</sequence>
<dbReference type="Pfam" id="PF00786">
    <property type="entry name" value="PBD"/>
    <property type="match status" value="2"/>
</dbReference>
<feature type="domain" description="CRIB" evidence="3">
    <location>
        <begin position="490"/>
        <end position="503"/>
    </location>
</feature>
<dbReference type="PANTHER" id="PTHR23177">
    <property type="entry name" value="MKIAA1688 PROTEIN"/>
    <property type="match status" value="1"/>
</dbReference>
<dbReference type="PANTHER" id="PTHR23177:SF35">
    <property type="entry name" value="RHO GTPASE-ACTIVATING PROTEIN GACA"/>
    <property type="match status" value="1"/>
</dbReference>
<gene>
    <name evidence="5" type="ORF">Prudu_023127</name>
</gene>
<reference evidence="5" key="1">
    <citation type="journal article" date="2019" name="Science">
        <title>Mutation of a bHLH transcription factor allowed almond domestication.</title>
        <authorList>
            <person name="Sanchez-Perez R."/>
            <person name="Pavan S."/>
            <person name="Mazzeo R."/>
            <person name="Moldovan C."/>
            <person name="Aiese Cigliano R."/>
            <person name="Del Cueto J."/>
            <person name="Ricciardi F."/>
            <person name="Lotti C."/>
            <person name="Ricciardi L."/>
            <person name="Dicenta F."/>
            <person name="Lopez-Marques R.L."/>
            <person name="Lindberg Moller B."/>
        </authorList>
    </citation>
    <scope>NUCLEOTIDE SEQUENCE</scope>
</reference>
<feature type="region of interest" description="Disordered" evidence="2">
    <location>
        <begin position="886"/>
        <end position="916"/>
    </location>
</feature>
<dbReference type="InterPro" id="IPR008936">
    <property type="entry name" value="Rho_GTPase_activation_prot"/>
</dbReference>
<dbReference type="Gene3D" id="1.10.555.10">
    <property type="entry name" value="Rho GTPase activation protein"/>
    <property type="match status" value="2"/>
</dbReference>
<evidence type="ECO:0000256" key="2">
    <source>
        <dbReference type="SAM" id="MobiDB-lite"/>
    </source>
</evidence>
<dbReference type="InterPro" id="IPR036936">
    <property type="entry name" value="CRIB_dom_sf"/>
</dbReference>
<dbReference type="SUPFAM" id="SSF48350">
    <property type="entry name" value="GTPase activation domain, GAP"/>
    <property type="match status" value="2"/>
</dbReference>
<dbReference type="SMART" id="SM00285">
    <property type="entry name" value="PBD"/>
    <property type="match status" value="2"/>
</dbReference>
<dbReference type="EMBL" id="AP019304">
    <property type="protein sequence ID" value="BBH10358.1"/>
    <property type="molecule type" value="Genomic_DNA"/>
</dbReference>
<feature type="region of interest" description="Disordered" evidence="2">
    <location>
        <begin position="1"/>
        <end position="25"/>
    </location>
</feature>
<feature type="compositionally biased region" description="Basic and acidic residues" evidence="2">
    <location>
        <begin position="762"/>
        <end position="777"/>
    </location>
</feature>
<feature type="domain" description="CRIB" evidence="3">
    <location>
        <begin position="64"/>
        <end position="77"/>
    </location>
</feature>
<evidence type="ECO:0000313" key="5">
    <source>
        <dbReference type="EMBL" id="BBH10358.1"/>
    </source>
</evidence>
<dbReference type="AlphaFoldDB" id="A0A4Y1S2I1"/>
<feature type="domain" description="Rho-GAP" evidence="4">
    <location>
        <begin position="109"/>
        <end position="283"/>
    </location>
</feature>
<dbReference type="InterPro" id="IPR000095">
    <property type="entry name" value="CRIB_dom"/>
</dbReference>
<feature type="compositionally biased region" description="Polar residues" evidence="2">
    <location>
        <begin position="816"/>
        <end position="844"/>
    </location>
</feature>
<evidence type="ECO:0000259" key="4">
    <source>
        <dbReference type="PROSITE" id="PS50238"/>
    </source>
</evidence>
<dbReference type="InterPro" id="IPR044785">
    <property type="entry name" value="RopGAP1-5"/>
</dbReference>
<feature type="compositionally biased region" description="Acidic residues" evidence="2">
    <location>
        <begin position="737"/>
        <end position="749"/>
    </location>
</feature>
<dbReference type="GO" id="GO:0007165">
    <property type="term" value="P:signal transduction"/>
    <property type="evidence" value="ECO:0007669"/>
    <property type="project" value="InterPro"/>
</dbReference>
<dbReference type="FunFam" id="1.10.555.10:FF:000046">
    <property type="entry name" value="Rho GTPase-activating protein 5"/>
    <property type="match status" value="1"/>
</dbReference>
<dbReference type="GO" id="GO:0005096">
    <property type="term" value="F:GTPase activator activity"/>
    <property type="evidence" value="ECO:0007669"/>
    <property type="project" value="UniProtKB-KW"/>
</dbReference>
<dbReference type="SMART" id="SM00324">
    <property type="entry name" value="RhoGAP"/>
    <property type="match status" value="2"/>
</dbReference>
<feature type="region of interest" description="Disordered" evidence="2">
    <location>
        <begin position="281"/>
        <end position="345"/>
    </location>
</feature>
<keyword evidence="1" id="KW-0343">GTPase activation</keyword>
<dbReference type="CDD" id="cd00159">
    <property type="entry name" value="RhoGAP"/>
    <property type="match status" value="2"/>
</dbReference>
<dbReference type="Pfam" id="PF00620">
    <property type="entry name" value="RhoGAP"/>
    <property type="match status" value="2"/>
</dbReference>
<accession>A0A4Y1S2I1</accession>
<feature type="compositionally biased region" description="Polar residues" evidence="2">
    <location>
        <begin position="380"/>
        <end position="389"/>
    </location>
</feature>
<feature type="region of interest" description="Disordered" evidence="2">
    <location>
        <begin position="807"/>
        <end position="851"/>
    </location>
</feature>
<feature type="region of interest" description="Disordered" evidence="2">
    <location>
        <begin position="370"/>
        <end position="408"/>
    </location>
</feature>
<dbReference type="Gene3D" id="3.90.810.10">
    <property type="entry name" value="CRIB domain"/>
    <property type="match status" value="2"/>
</dbReference>
<organism evidence="5">
    <name type="scientific">Prunus dulcis</name>
    <name type="common">Almond</name>
    <name type="synonym">Amygdalus dulcis</name>
    <dbReference type="NCBI Taxonomy" id="3755"/>
    <lineage>
        <taxon>Eukaryota</taxon>
        <taxon>Viridiplantae</taxon>
        <taxon>Streptophyta</taxon>
        <taxon>Embryophyta</taxon>
        <taxon>Tracheophyta</taxon>
        <taxon>Spermatophyta</taxon>
        <taxon>Magnoliopsida</taxon>
        <taxon>eudicotyledons</taxon>
        <taxon>Gunneridae</taxon>
        <taxon>Pentapetalae</taxon>
        <taxon>rosids</taxon>
        <taxon>fabids</taxon>
        <taxon>Rosales</taxon>
        <taxon>Rosaceae</taxon>
        <taxon>Amygdaloideae</taxon>
        <taxon>Amygdaleae</taxon>
        <taxon>Prunus</taxon>
    </lineage>
</organism>
<feature type="region of interest" description="Disordered" evidence="2">
    <location>
        <begin position="715"/>
        <end position="777"/>
    </location>
</feature>
<protein>
    <submittedName>
        <fullName evidence="5">Rho GTPase activating protein with PAK-box/P21-Rho-binding domain</fullName>
    </submittedName>
</protein>
<feature type="domain" description="Rho-GAP" evidence="4">
    <location>
        <begin position="535"/>
        <end position="716"/>
    </location>
</feature>
<dbReference type="PROSITE" id="PS50238">
    <property type="entry name" value="RHOGAP"/>
    <property type="match status" value="2"/>
</dbReference>
<proteinExistence type="predicted"/>
<evidence type="ECO:0000259" key="3">
    <source>
        <dbReference type="PROSITE" id="PS50108"/>
    </source>
</evidence>
<dbReference type="InterPro" id="IPR000198">
    <property type="entry name" value="RhoGAP_dom"/>
</dbReference>
<feature type="compositionally biased region" description="Polar residues" evidence="2">
    <location>
        <begin position="720"/>
        <end position="729"/>
    </location>
</feature>
<name>A0A4Y1S2I1_PRUDU</name>
<feature type="compositionally biased region" description="Polar residues" evidence="2">
    <location>
        <begin position="888"/>
        <end position="902"/>
    </location>
</feature>